<reference evidence="1" key="1">
    <citation type="submission" date="2021-10" db="EMBL/GenBank/DDBJ databases">
        <authorList>
            <person name="Piombo E."/>
        </authorList>
    </citation>
    <scope>NUCLEOTIDE SEQUENCE</scope>
</reference>
<gene>
    <name evidence="1" type="ORF">CRHIZ90672A_00009806</name>
</gene>
<comment type="caution">
    <text evidence="1">The sequence shown here is derived from an EMBL/GenBank/DDBJ whole genome shotgun (WGS) entry which is preliminary data.</text>
</comment>
<evidence type="ECO:0000313" key="2">
    <source>
        <dbReference type="Proteomes" id="UP000696573"/>
    </source>
</evidence>
<dbReference type="EMBL" id="CABFNQ020000741">
    <property type="protein sequence ID" value="CAH0031306.1"/>
    <property type="molecule type" value="Genomic_DNA"/>
</dbReference>
<sequence length="125" mass="14548">MTFYFDDAPSIAEQKSLEKITWPCPNRQEHSERSRKPRQNNICTIRSLERFVLGRLVARRVNLLLAQHYAADPETRRQSEHEPFASTLRFDEGDCGPAAYVTARIEIEIAKLLARRLQETYQDSI</sequence>
<accession>A0A9N9VT56</accession>
<protein>
    <submittedName>
        <fullName evidence="1">Uncharacterized protein</fullName>
    </submittedName>
</protein>
<organism evidence="1 2">
    <name type="scientific">Clonostachys rhizophaga</name>
    <dbReference type="NCBI Taxonomy" id="160324"/>
    <lineage>
        <taxon>Eukaryota</taxon>
        <taxon>Fungi</taxon>
        <taxon>Dikarya</taxon>
        <taxon>Ascomycota</taxon>
        <taxon>Pezizomycotina</taxon>
        <taxon>Sordariomycetes</taxon>
        <taxon>Hypocreomycetidae</taxon>
        <taxon>Hypocreales</taxon>
        <taxon>Bionectriaceae</taxon>
        <taxon>Clonostachys</taxon>
    </lineage>
</organism>
<dbReference type="Proteomes" id="UP000696573">
    <property type="component" value="Unassembled WGS sequence"/>
</dbReference>
<dbReference type="AlphaFoldDB" id="A0A9N9VT56"/>
<evidence type="ECO:0000313" key="1">
    <source>
        <dbReference type="EMBL" id="CAH0031306.1"/>
    </source>
</evidence>
<name>A0A9N9VT56_9HYPO</name>
<proteinExistence type="predicted"/>
<keyword evidence="2" id="KW-1185">Reference proteome</keyword>